<proteinExistence type="predicted"/>
<dbReference type="AlphaFoldDB" id="A0A0G2EZ16"/>
<accession>A0A0G2EZ16</accession>
<comment type="caution">
    <text evidence="1">The sequence shown here is derived from an EMBL/GenBank/DDBJ whole genome shotgun (WGS) entry which is preliminary data.</text>
</comment>
<dbReference type="EMBL" id="LCWF01000025">
    <property type="protein sequence ID" value="KKY27321.1"/>
    <property type="molecule type" value="Genomic_DNA"/>
</dbReference>
<organism evidence="1 2">
    <name type="scientific">Phaeomoniella chlamydospora</name>
    <name type="common">Phaeoacremonium chlamydosporum</name>
    <dbReference type="NCBI Taxonomy" id="158046"/>
    <lineage>
        <taxon>Eukaryota</taxon>
        <taxon>Fungi</taxon>
        <taxon>Dikarya</taxon>
        <taxon>Ascomycota</taxon>
        <taxon>Pezizomycotina</taxon>
        <taxon>Eurotiomycetes</taxon>
        <taxon>Chaetothyriomycetidae</taxon>
        <taxon>Phaeomoniellales</taxon>
        <taxon>Phaeomoniellaceae</taxon>
        <taxon>Phaeomoniella</taxon>
    </lineage>
</organism>
<protein>
    <submittedName>
        <fullName evidence="1">Uncharacterized protein</fullName>
    </submittedName>
</protein>
<name>A0A0G2EZ16_PHACM</name>
<evidence type="ECO:0000313" key="2">
    <source>
        <dbReference type="Proteomes" id="UP000053317"/>
    </source>
</evidence>
<reference evidence="1 2" key="1">
    <citation type="submission" date="2015-05" db="EMBL/GenBank/DDBJ databases">
        <title>Distinctive expansion of gene families associated with plant cell wall degradation and secondary metabolism in the genomes of grapevine trunk pathogens.</title>
        <authorList>
            <person name="Lawrence D.P."/>
            <person name="Travadon R."/>
            <person name="Rolshausen P.E."/>
            <person name="Baumgartner K."/>
        </authorList>
    </citation>
    <scope>NUCLEOTIDE SEQUENCE [LARGE SCALE GENOMIC DNA]</scope>
    <source>
        <strain evidence="1">UCRPC4</strain>
    </source>
</reference>
<evidence type="ECO:0000313" key="1">
    <source>
        <dbReference type="EMBL" id="KKY27321.1"/>
    </source>
</evidence>
<dbReference type="Proteomes" id="UP000053317">
    <property type="component" value="Unassembled WGS sequence"/>
</dbReference>
<sequence length="121" mass="13594">MTVSGGKQEAHPVQAGFQTSCGSHYSYKQIPHNPPDLITIRPLDIFIHTPITSHLTVLYIAFREQHVRPHEFNYGLLLHILAYPNSHKGAENALVLVTNTTVRQNSVLDSLYLDSEHARVV</sequence>
<reference evidence="1 2" key="2">
    <citation type="submission" date="2015-05" db="EMBL/GenBank/DDBJ databases">
        <authorList>
            <person name="Morales-Cruz A."/>
            <person name="Amrine K.C."/>
            <person name="Cantu D."/>
        </authorList>
    </citation>
    <scope>NUCLEOTIDE SEQUENCE [LARGE SCALE GENOMIC DNA]</scope>
    <source>
        <strain evidence="1">UCRPC4</strain>
    </source>
</reference>
<keyword evidence="2" id="KW-1185">Reference proteome</keyword>
<gene>
    <name evidence="1" type="ORF">UCRPC4_g01121</name>
</gene>